<dbReference type="PANTHER" id="PTHR10963">
    <property type="entry name" value="GLYCOSYL HYDROLASE-RELATED"/>
    <property type="match status" value="1"/>
</dbReference>
<evidence type="ECO:0000313" key="4">
    <source>
        <dbReference type="Proteomes" id="UP000594364"/>
    </source>
</evidence>
<feature type="compositionally biased region" description="Pro residues" evidence="1">
    <location>
        <begin position="30"/>
        <end position="44"/>
    </location>
</feature>
<dbReference type="SUPFAM" id="SSF49899">
    <property type="entry name" value="Concanavalin A-like lectins/glucanases"/>
    <property type="match status" value="1"/>
</dbReference>
<name>A0A7S9PWV7_EPIFF</name>
<protein>
    <recommendedName>
        <fullName evidence="2">GH16 domain-containing protein</fullName>
    </recommendedName>
</protein>
<proteinExistence type="predicted"/>
<accession>A0A7S9PWV7</accession>
<keyword evidence="4" id="KW-1185">Reference proteome</keyword>
<evidence type="ECO:0000313" key="3">
    <source>
        <dbReference type="EMBL" id="QPH09565.1"/>
    </source>
</evidence>
<evidence type="ECO:0000256" key="1">
    <source>
        <dbReference type="SAM" id="MobiDB-lite"/>
    </source>
</evidence>
<dbReference type="InterPro" id="IPR050546">
    <property type="entry name" value="Glycosyl_Hydrlase_16"/>
</dbReference>
<dbReference type="Gene3D" id="2.60.120.200">
    <property type="match status" value="1"/>
</dbReference>
<dbReference type="PANTHER" id="PTHR10963:SF53">
    <property type="entry name" value="GH16 DOMAIN-CONTAINING PROTEIN"/>
    <property type="match status" value="1"/>
</dbReference>
<dbReference type="GO" id="GO:0004553">
    <property type="term" value="F:hydrolase activity, hydrolyzing O-glycosyl compounds"/>
    <property type="evidence" value="ECO:0007669"/>
    <property type="project" value="InterPro"/>
</dbReference>
<dbReference type="GO" id="GO:0005975">
    <property type="term" value="P:carbohydrate metabolic process"/>
    <property type="evidence" value="ECO:0007669"/>
    <property type="project" value="InterPro"/>
</dbReference>
<dbReference type="OrthoDB" id="192832at2759"/>
<organism evidence="3 4">
    <name type="scientific">Epichloe festucae (strain Fl1)</name>
    <dbReference type="NCBI Taxonomy" id="877507"/>
    <lineage>
        <taxon>Eukaryota</taxon>
        <taxon>Fungi</taxon>
        <taxon>Dikarya</taxon>
        <taxon>Ascomycota</taxon>
        <taxon>Pezizomycotina</taxon>
        <taxon>Sordariomycetes</taxon>
        <taxon>Hypocreomycetidae</taxon>
        <taxon>Hypocreales</taxon>
        <taxon>Clavicipitaceae</taxon>
        <taxon>Epichloe</taxon>
    </lineage>
</organism>
<dbReference type="AlphaFoldDB" id="A0A7S9PWV7"/>
<evidence type="ECO:0000259" key="2">
    <source>
        <dbReference type="PROSITE" id="PS51762"/>
    </source>
</evidence>
<dbReference type="CDD" id="cd08023">
    <property type="entry name" value="GH16_laminarinase_like"/>
    <property type="match status" value="1"/>
</dbReference>
<dbReference type="Proteomes" id="UP000594364">
    <property type="component" value="Chromosome 5"/>
</dbReference>
<dbReference type="Pfam" id="PF26113">
    <property type="entry name" value="GH16_XgeA"/>
    <property type="match status" value="1"/>
</dbReference>
<gene>
    <name evidence="3" type="ORF">C2857_000414</name>
</gene>
<reference evidence="3 4" key="1">
    <citation type="journal article" date="2018" name="PLoS Genet.">
        <title>Repeat elements organise 3D genome structure and mediate transcription in the filamentous fungus Epichloe festucae.</title>
        <authorList>
            <person name="Winter D.J."/>
            <person name="Ganley A.R.D."/>
            <person name="Young C.A."/>
            <person name="Liachko I."/>
            <person name="Schardl C.L."/>
            <person name="Dupont P.Y."/>
            <person name="Berry D."/>
            <person name="Ram A."/>
            <person name="Scott B."/>
            <person name="Cox M.P."/>
        </authorList>
    </citation>
    <scope>NUCLEOTIDE SEQUENCE [LARGE SCALE GENOMIC DNA]</scope>
    <source>
        <strain evidence="3 4">Fl1</strain>
    </source>
</reference>
<dbReference type="InterPro" id="IPR013320">
    <property type="entry name" value="ConA-like_dom_sf"/>
</dbReference>
<feature type="region of interest" description="Disordered" evidence="1">
    <location>
        <begin position="15"/>
        <end position="44"/>
    </location>
</feature>
<dbReference type="InterPro" id="IPR000757">
    <property type="entry name" value="Beta-glucanase-like"/>
</dbReference>
<dbReference type="PROSITE" id="PS51762">
    <property type="entry name" value="GH16_2"/>
    <property type="match status" value="1"/>
</dbReference>
<dbReference type="EMBL" id="CP031389">
    <property type="protein sequence ID" value="QPH09565.1"/>
    <property type="molecule type" value="Genomic_DNA"/>
</dbReference>
<feature type="domain" description="GH16" evidence="2">
    <location>
        <begin position="51"/>
        <end position="311"/>
    </location>
</feature>
<sequence>MPWRDKLKDLKSELERMIKPQQQQHHHHQPPPLPPMDTRPPLPGPSPGFHIYWCPRFYPDTPISAEWDAKLGNGHNGWGNQELEQYTASPENSFHTPDGRLVIRALANNSSQDSKQQYTSARLVSRTTLARDQGVLTAVILSPCAEGIWPAFWLLPREPFCWPTDGEIDIAETWNGDGENRSCLHWGQHHDKDKHRVRATKIHDMHARPVRYDFAWQQPGGRAGQGRMVWYIDGRPVMKASVPEGTRPMRDMTVLLNVAMGGNVCGQKKPADGHYDMVVSTLHLASELQHGGWDRFENDWASRGTPQGNTY</sequence>